<dbReference type="Proteomes" id="UP001063166">
    <property type="component" value="Unassembled WGS sequence"/>
</dbReference>
<feature type="compositionally biased region" description="Low complexity" evidence="1">
    <location>
        <begin position="226"/>
        <end position="235"/>
    </location>
</feature>
<proteinExistence type="predicted"/>
<comment type="caution">
    <text evidence="3">The sequence shown here is derived from an EMBL/GenBank/DDBJ whole genome shotgun (WGS) entry which is preliminary data.</text>
</comment>
<feature type="compositionally biased region" description="Polar residues" evidence="1">
    <location>
        <begin position="86"/>
        <end position="106"/>
    </location>
</feature>
<keyword evidence="2" id="KW-0812">Transmembrane</keyword>
<dbReference type="OrthoDB" id="3062801at2759"/>
<name>A0A9P3PCZ5_LYOSH</name>
<organism evidence="3 4">
    <name type="scientific">Lyophyllum shimeji</name>
    <name type="common">Hon-shimeji</name>
    <name type="synonym">Tricholoma shimeji</name>
    <dbReference type="NCBI Taxonomy" id="47721"/>
    <lineage>
        <taxon>Eukaryota</taxon>
        <taxon>Fungi</taxon>
        <taxon>Dikarya</taxon>
        <taxon>Basidiomycota</taxon>
        <taxon>Agaricomycotina</taxon>
        <taxon>Agaricomycetes</taxon>
        <taxon>Agaricomycetidae</taxon>
        <taxon>Agaricales</taxon>
        <taxon>Tricholomatineae</taxon>
        <taxon>Lyophyllaceae</taxon>
        <taxon>Lyophyllum</taxon>
    </lineage>
</organism>
<gene>
    <name evidence="3" type="ORF">LshimejAT787_0100970</name>
</gene>
<feature type="transmembrane region" description="Helical" evidence="2">
    <location>
        <begin position="469"/>
        <end position="487"/>
    </location>
</feature>
<feature type="region of interest" description="Disordered" evidence="1">
    <location>
        <begin position="144"/>
        <end position="235"/>
    </location>
</feature>
<reference evidence="3" key="1">
    <citation type="submission" date="2022-07" db="EMBL/GenBank/DDBJ databases">
        <title>The genome of Lyophyllum shimeji provides insight into the initial evolution of ectomycorrhizal fungal genome.</title>
        <authorList>
            <person name="Kobayashi Y."/>
            <person name="Shibata T."/>
            <person name="Hirakawa H."/>
            <person name="Shigenobu S."/>
            <person name="Nishiyama T."/>
            <person name="Yamada A."/>
            <person name="Hasebe M."/>
            <person name="Kawaguchi M."/>
        </authorList>
    </citation>
    <scope>NUCLEOTIDE SEQUENCE</scope>
    <source>
        <strain evidence="3">AT787</strain>
    </source>
</reference>
<accession>A0A9P3PCZ5</accession>
<feature type="compositionally biased region" description="Basic and acidic residues" evidence="1">
    <location>
        <begin position="713"/>
        <end position="731"/>
    </location>
</feature>
<feature type="region of interest" description="Disordered" evidence="1">
    <location>
        <begin position="1"/>
        <end position="110"/>
    </location>
</feature>
<evidence type="ECO:0000313" key="3">
    <source>
        <dbReference type="EMBL" id="GLB33212.1"/>
    </source>
</evidence>
<feature type="transmembrane region" description="Helical" evidence="2">
    <location>
        <begin position="595"/>
        <end position="616"/>
    </location>
</feature>
<feature type="compositionally biased region" description="Polar residues" evidence="1">
    <location>
        <begin position="182"/>
        <end position="198"/>
    </location>
</feature>
<evidence type="ECO:0000313" key="4">
    <source>
        <dbReference type="Proteomes" id="UP001063166"/>
    </source>
</evidence>
<feature type="compositionally biased region" description="Basic and acidic residues" evidence="1">
    <location>
        <begin position="153"/>
        <end position="178"/>
    </location>
</feature>
<feature type="compositionally biased region" description="Polar residues" evidence="1">
    <location>
        <begin position="58"/>
        <end position="77"/>
    </location>
</feature>
<protein>
    <submittedName>
        <fullName evidence="3">Uncharacterized protein</fullName>
    </submittedName>
</protein>
<dbReference type="EMBL" id="BRPK01000001">
    <property type="protein sequence ID" value="GLB33212.1"/>
    <property type="molecule type" value="Genomic_DNA"/>
</dbReference>
<feature type="region of interest" description="Disordered" evidence="1">
    <location>
        <begin position="282"/>
        <end position="301"/>
    </location>
</feature>
<sequence length="731" mass="79865">MASNTNSSTRKDSLHYGSASEELTGGRTVRAANSDRIPFPVGENVLSRSVPELPPKMTESNPDSRTTASSDQTSSDKLSALPVPTSAPNTNRLLRSPVAASSNVIPSRTYRRSLDASISLPSFSNADLDSPPLSNVWNTTHSVNAHRISGRTAPREASPDGSPEKGTPKQRVSFESERGSLPTMQSVRQALSRINRTSDPAVASPAHRSSAYRESQKDPESPTPGSRSPSHSRAASPLRLFQQWSAGRHRHRQHADDPFVPIDPFKFKAHFRLPCFPTSSDPLTSSVHTQPHTHPPGTPDTQGCDACIPTTSMKNSWSNTHIFLTDTLPRHVYLHVLLRLPAMYFTRVAKIFEDAEVSRPDIQRMIESGGGGSAFLVPSASEPVISIGTADSTNLGRANTNTERSPATLSPTMAAGIGLTAHVGAAASATQLPLPLPDEWAIPQVSPALIRFKLSWEAFVDSLLREWKTLNVVSALLLSAILTMFQIPSAADDPVTRTAALLSLICALMSLSYGCMYIVRFGTMRSMLRAAKWAEEARKTDTLIWWNVWVLLAMPAVWMSWSMILFVASILSFVWRTGSELDPLDRAPLSSRAALGPRIAITSVFTLGMVYFVLIVRSLRSYGSHAARAGAWRRKERAAEQTPRMRARDIEAAMERRGRVRQRSGSGPTGRRREESPERGEKAAEAAGYREERKDNGGLRSMLGLGISGVGSREQDSGIHLDLEKGESQRE</sequence>
<feature type="compositionally biased region" description="Basic and acidic residues" evidence="1">
    <location>
        <begin position="671"/>
        <end position="697"/>
    </location>
</feature>
<feature type="region of interest" description="Disordered" evidence="1">
    <location>
        <begin position="633"/>
        <end position="731"/>
    </location>
</feature>
<evidence type="ECO:0000256" key="1">
    <source>
        <dbReference type="SAM" id="MobiDB-lite"/>
    </source>
</evidence>
<evidence type="ECO:0000256" key="2">
    <source>
        <dbReference type="SAM" id="Phobius"/>
    </source>
</evidence>
<feature type="transmembrane region" description="Helical" evidence="2">
    <location>
        <begin position="499"/>
        <end position="519"/>
    </location>
</feature>
<feature type="compositionally biased region" description="Basic and acidic residues" evidence="1">
    <location>
        <begin position="646"/>
        <end position="657"/>
    </location>
</feature>
<feature type="transmembrane region" description="Helical" evidence="2">
    <location>
        <begin position="548"/>
        <end position="575"/>
    </location>
</feature>
<dbReference type="AlphaFoldDB" id="A0A9P3PCZ5"/>
<keyword evidence="2" id="KW-0472">Membrane</keyword>
<keyword evidence="2" id="KW-1133">Transmembrane helix</keyword>
<keyword evidence="4" id="KW-1185">Reference proteome</keyword>